<sequence length="167" mass="18306">MGVASFFQERVIFGKNIPAPVNALLQEAAGNTDNFAQAEKLLLQAQAIDPQQLPVYTALYKLYFYNGHTSKAEDAVFQSLHQAAKQGGFHYDWTALEAQAEWSDPDSAGRAYLYSLKALAFIRLRQGDNQGAQDILATLQRLDPADVVGADVIRALAESMAEEWGNG</sequence>
<organism evidence="1 2">
    <name type="scientific">Candidatus Thiothrix phosphatis</name>
    <dbReference type="NCBI Taxonomy" id="3112415"/>
    <lineage>
        <taxon>Bacteria</taxon>
        <taxon>Pseudomonadati</taxon>
        <taxon>Pseudomonadota</taxon>
        <taxon>Gammaproteobacteria</taxon>
        <taxon>Thiotrichales</taxon>
        <taxon>Thiotrichaceae</taxon>
        <taxon>Thiothrix</taxon>
    </lineage>
</organism>
<evidence type="ECO:0008006" key="3">
    <source>
        <dbReference type="Google" id="ProtNLM"/>
    </source>
</evidence>
<proteinExistence type="predicted"/>
<accession>A0ABU6CT50</accession>
<dbReference type="SUPFAM" id="SSF48452">
    <property type="entry name" value="TPR-like"/>
    <property type="match status" value="1"/>
</dbReference>
<dbReference type="Proteomes" id="UP001308005">
    <property type="component" value="Unassembled WGS sequence"/>
</dbReference>
<keyword evidence="2" id="KW-1185">Reference proteome</keyword>
<dbReference type="Gene3D" id="1.25.40.10">
    <property type="entry name" value="Tetratricopeptide repeat domain"/>
    <property type="match status" value="1"/>
</dbReference>
<gene>
    <name evidence="1" type="ORF">VSS37_03190</name>
</gene>
<evidence type="ECO:0000313" key="2">
    <source>
        <dbReference type="Proteomes" id="UP001308005"/>
    </source>
</evidence>
<dbReference type="RefSeq" id="WP_324693198.1">
    <property type="nucleotide sequence ID" value="NZ_JAYMYJ010000029.1"/>
</dbReference>
<evidence type="ECO:0000313" key="1">
    <source>
        <dbReference type="EMBL" id="MEB4589974.1"/>
    </source>
</evidence>
<name>A0ABU6CT50_9GAMM</name>
<protein>
    <recommendedName>
        <fullName evidence="3">Tetratricopeptide repeat protein</fullName>
    </recommendedName>
</protein>
<reference evidence="2" key="1">
    <citation type="submission" date="2023-07" db="EMBL/GenBank/DDBJ databases">
        <title>The carbon used by Thiothrix.</title>
        <authorList>
            <person name="Chen L."/>
        </authorList>
    </citation>
    <scope>NUCLEOTIDE SEQUENCE [LARGE SCALE GENOMIC DNA]</scope>
</reference>
<comment type="caution">
    <text evidence="1">The sequence shown here is derived from an EMBL/GenBank/DDBJ whole genome shotgun (WGS) entry which is preliminary data.</text>
</comment>
<dbReference type="InterPro" id="IPR011990">
    <property type="entry name" value="TPR-like_helical_dom_sf"/>
</dbReference>
<dbReference type="EMBL" id="JAYMYJ010000029">
    <property type="protein sequence ID" value="MEB4589974.1"/>
    <property type="molecule type" value="Genomic_DNA"/>
</dbReference>